<keyword evidence="2" id="KW-1185">Reference proteome</keyword>
<name>A0ABR2EIU5_9ROSI</name>
<dbReference type="EMBL" id="JBBPBM010000013">
    <property type="protein sequence ID" value="KAK8561911.1"/>
    <property type="molecule type" value="Genomic_DNA"/>
</dbReference>
<evidence type="ECO:0000313" key="2">
    <source>
        <dbReference type="Proteomes" id="UP001472677"/>
    </source>
</evidence>
<protein>
    <submittedName>
        <fullName evidence="1">Uncharacterized protein</fullName>
    </submittedName>
</protein>
<gene>
    <name evidence="1" type="ORF">V6N12_048966</name>
</gene>
<evidence type="ECO:0000313" key="1">
    <source>
        <dbReference type="EMBL" id="KAK8561911.1"/>
    </source>
</evidence>
<proteinExistence type="predicted"/>
<accession>A0ABR2EIU5</accession>
<organism evidence="1 2">
    <name type="scientific">Hibiscus sabdariffa</name>
    <name type="common">roselle</name>
    <dbReference type="NCBI Taxonomy" id="183260"/>
    <lineage>
        <taxon>Eukaryota</taxon>
        <taxon>Viridiplantae</taxon>
        <taxon>Streptophyta</taxon>
        <taxon>Embryophyta</taxon>
        <taxon>Tracheophyta</taxon>
        <taxon>Spermatophyta</taxon>
        <taxon>Magnoliopsida</taxon>
        <taxon>eudicotyledons</taxon>
        <taxon>Gunneridae</taxon>
        <taxon>Pentapetalae</taxon>
        <taxon>rosids</taxon>
        <taxon>malvids</taxon>
        <taxon>Malvales</taxon>
        <taxon>Malvaceae</taxon>
        <taxon>Malvoideae</taxon>
        <taxon>Hibiscus</taxon>
    </lineage>
</organism>
<sequence length="67" mass="7996">MPDDCSFKAMWILNNLNAIDFSSCLYHFQESPERQKMMEFQKSLLAFKEKERLLHAIARIQLHLHTT</sequence>
<dbReference type="Proteomes" id="UP001472677">
    <property type="component" value="Unassembled WGS sequence"/>
</dbReference>
<reference evidence="1 2" key="1">
    <citation type="journal article" date="2024" name="G3 (Bethesda)">
        <title>Genome assembly of Hibiscus sabdariffa L. provides insights into metabolisms of medicinal natural products.</title>
        <authorList>
            <person name="Kim T."/>
        </authorList>
    </citation>
    <scope>NUCLEOTIDE SEQUENCE [LARGE SCALE GENOMIC DNA]</scope>
    <source>
        <strain evidence="1">TK-2024</strain>
        <tissue evidence="1">Old leaves</tissue>
    </source>
</reference>
<comment type="caution">
    <text evidence="1">The sequence shown here is derived from an EMBL/GenBank/DDBJ whole genome shotgun (WGS) entry which is preliminary data.</text>
</comment>